<dbReference type="InterPro" id="IPR028924">
    <property type="entry name" value="Perm-CXXC"/>
</dbReference>
<name>A0A0E0C1Q4_9ORYZ</name>
<organism evidence="3">
    <name type="scientific">Oryza meridionalis</name>
    <dbReference type="NCBI Taxonomy" id="40149"/>
    <lineage>
        <taxon>Eukaryota</taxon>
        <taxon>Viridiplantae</taxon>
        <taxon>Streptophyta</taxon>
        <taxon>Embryophyta</taxon>
        <taxon>Tracheophyta</taxon>
        <taxon>Spermatophyta</taxon>
        <taxon>Magnoliopsida</taxon>
        <taxon>Liliopsida</taxon>
        <taxon>Poales</taxon>
        <taxon>Poaceae</taxon>
        <taxon>BOP clade</taxon>
        <taxon>Oryzoideae</taxon>
        <taxon>Oryzeae</taxon>
        <taxon>Oryzinae</taxon>
        <taxon>Oryza</taxon>
    </lineage>
</organism>
<dbReference type="InterPro" id="IPR011257">
    <property type="entry name" value="DNA_glycosylase"/>
</dbReference>
<dbReference type="SUPFAM" id="SSF48150">
    <property type="entry name" value="DNA-glycosylase"/>
    <property type="match status" value="1"/>
</dbReference>
<dbReference type="InterPro" id="IPR003651">
    <property type="entry name" value="Endonuclease3_FeS-loop_motif"/>
</dbReference>
<dbReference type="InterPro" id="IPR023170">
    <property type="entry name" value="HhH_base_excis_C"/>
</dbReference>
<dbReference type="GO" id="GO:0051539">
    <property type="term" value="F:4 iron, 4 sulfur cluster binding"/>
    <property type="evidence" value="ECO:0007669"/>
    <property type="project" value="InterPro"/>
</dbReference>
<evidence type="ECO:0000256" key="1">
    <source>
        <dbReference type="SAM" id="MobiDB-lite"/>
    </source>
</evidence>
<protein>
    <recommendedName>
        <fullName evidence="2">Permuted single zf-CXXC unit domain-containing protein</fullName>
    </recommendedName>
</protein>
<feature type="domain" description="Permuted single zf-CXXC unit" evidence="2">
    <location>
        <begin position="1375"/>
        <end position="1405"/>
    </location>
</feature>
<keyword evidence="4" id="KW-1185">Reference proteome</keyword>
<dbReference type="GO" id="GO:0019104">
    <property type="term" value="F:DNA N-glycosylase activity"/>
    <property type="evidence" value="ECO:0007669"/>
    <property type="project" value="InterPro"/>
</dbReference>
<dbReference type="Pfam" id="PF15629">
    <property type="entry name" value="Perm-CXXC"/>
    <property type="match status" value="1"/>
</dbReference>
<reference evidence="3" key="1">
    <citation type="submission" date="2015-04" db="UniProtKB">
        <authorList>
            <consortium name="EnsemblPlants"/>
        </authorList>
    </citation>
    <scope>IDENTIFICATION</scope>
</reference>
<feature type="compositionally biased region" description="Basic and acidic residues" evidence="1">
    <location>
        <begin position="510"/>
        <end position="519"/>
    </location>
</feature>
<evidence type="ECO:0000259" key="2">
    <source>
        <dbReference type="Pfam" id="PF15629"/>
    </source>
</evidence>
<evidence type="ECO:0000313" key="4">
    <source>
        <dbReference type="Proteomes" id="UP000008021"/>
    </source>
</evidence>
<feature type="compositionally biased region" description="Basic residues" evidence="1">
    <location>
        <begin position="1032"/>
        <end position="1044"/>
    </location>
</feature>
<feature type="region of interest" description="Disordered" evidence="1">
    <location>
        <begin position="476"/>
        <end position="561"/>
    </location>
</feature>
<evidence type="ECO:0000313" key="3">
    <source>
        <dbReference type="EnsemblPlants" id="OMERI01G13660.1"/>
    </source>
</evidence>
<sequence length="1420" mass="158977">MEGQWLHEPHGINLCFSISSMQPRMNPSIETGTRNVTHLPFDNVSTSSSQARKTIVQKHKRKTHRPKVIKEGKVAAHKSTTSEPPKEKGKPASKRKYVRRKEQNTTPTEHHPPSKDAVAHTIVVPTLAKRCFNFDGRDHHEENVDLLSQTRVEETPTCYGDAQLLTSAIEGSNIQLVQPWCGIDNPISASVDPMANMRQIWAESSRENRFQKIQPCLLGIPEEPGWQEIFNHEASTRVVNPMPQGYRVPQSPSVPPTCSERNTMNINLSEFPAKNDQSKFATNPNDQIGASFGLCDSHFSDVHAIGKKRGYDAITNHQISFDAYLEQSNSGRQFYSDPLSTSSETYLLTKTCKRMRSENHSNWLDGFMGNVSSISANMSAWAASAAQPTATVSQVARQRQVAEATSIAQPYEQCDYIPSRGIHQPQPLENQMVKGQDLCETHKTSTKYVTDGNSCINTPVEQIQRTPIEVMSSFQSVNQPATTENCHLQTSGETTSTNPTKKPKVRSRPRKEVEPDGKPRARGHPRKQAEPDGKPKARGRARKTSGANGKPEDRDPTTKENVGCEIIPSSLDYLEAIIEKLKLLSINMTSDNTMEEAPKDLGALVPFEGKVKKRGSRAEVKIDPVTNLMWNLLMAPDKSEGVEGMDEDKERFLEEERRVFRGRIDSFIARMHLVQGDRRFSPWKGSVVDSVVGVFLTQNVSDHLSSSAFMALAARFPVKSEGPEKPAAAEKSTPTPPKQKDSCSGVWGESAKLQGNFFVEEIGDMRSLNTVEDGPLDGVLSSQNSVVSPRNFSEYLLNRTYTMGSSSSLVKLTQEVGSSGCHQVNVLPTSDLNKAVPYDLDTTYQICTGLDHGVNISDVVQSEVSLYQQHPIDASINKNKAKVTDYSSGSFLYDNRDGSLSQHMYSSFPFQPSQEAECSATVKQSFFQQFISSEEVPISTGHSFYDNSFASNRTDDPYIEQLDCFNNLQEAYTTRTIQINSERPQSECSQQQDNVIRVQAKTCEKHSSSNLCGNMNSHSDDPPGVASGSIGKSKHTEKRSKARNVRGQTKMKPYDWDNLRKEVLRNHGNRQRSDKAKDAIDWEAVRQANVNEISFVIKEQGMNNMLAERIKDFLNRLMRDHGSIDLERLRDIEPDKAKYPILEHIQKYIWPRLCKLDQLILYELHYQMITFGKVFCSKSKPNCNSCPMRAECKHFASAFASWNTNHPGHVYGDQQQPIIEEPSTPEPEPEIAEAREAKIEDFFGEDPDEIPTINLNVEEFAQNLKSYIQANNIEIEDADMSNALVAISPQAASVPTSKLKNVNRLRTEHQVYELPDSHPLLEGFDQREPDDPSPYLLSVWTPGKIMCSHPTFTLVQVILMIKISTGETAQSTDAPKTFCNYQETDKLCESSACFSCNSTREMQSQRVRGTLLASSFLRVP</sequence>
<feature type="region of interest" description="Disordered" evidence="1">
    <location>
        <begin position="1013"/>
        <end position="1045"/>
    </location>
</feature>
<feature type="compositionally biased region" description="Basic residues" evidence="1">
    <location>
        <begin position="55"/>
        <end position="67"/>
    </location>
</feature>
<feature type="region of interest" description="Disordered" evidence="1">
    <location>
        <begin position="722"/>
        <end position="745"/>
    </location>
</feature>
<feature type="compositionally biased region" description="Polar residues" evidence="1">
    <location>
        <begin position="43"/>
        <end position="52"/>
    </location>
</feature>
<dbReference type="InterPro" id="IPR044811">
    <property type="entry name" value="DME/ROS1"/>
</dbReference>
<dbReference type="EnsemblPlants" id="OMERI01G13660.1">
    <property type="protein sequence ID" value="OMERI01G13660.1"/>
    <property type="gene ID" value="OMERI01G13660"/>
</dbReference>
<dbReference type="GO" id="GO:0141166">
    <property type="term" value="P:chromosomal 5-methylcytosine DNA demethylation pathway"/>
    <property type="evidence" value="ECO:0007669"/>
    <property type="project" value="InterPro"/>
</dbReference>
<dbReference type="GO" id="GO:0006281">
    <property type="term" value="P:DNA repair"/>
    <property type="evidence" value="ECO:0007669"/>
    <property type="project" value="InterPro"/>
</dbReference>
<feature type="region of interest" description="Disordered" evidence="1">
    <location>
        <begin position="40"/>
        <end position="116"/>
    </location>
</feature>
<proteinExistence type="predicted"/>
<feature type="compositionally biased region" description="Basic and acidic residues" evidence="1">
    <location>
        <begin position="100"/>
        <end position="116"/>
    </location>
</feature>
<dbReference type="SMART" id="SM00525">
    <property type="entry name" value="FES"/>
    <property type="match status" value="1"/>
</dbReference>
<reference evidence="3" key="2">
    <citation type="submission" date="2018-05" db="EMBL/GenBank/DDBJ databases">
        <title>OmerRS3 (Oryza meridionalis Reference Sequence Version 3).</title>
        <authorList>
            <person name="Zhang J."/>
            <person name="Kudrna D."/>
            <person name="Lee S."/>
            <person name="Talag J."/>
            <person name="Welchert J."/>
            <person name="Wing R.A."/>
        </authorList>
    </citation>
    <scope>NUCLEOTIDE SEQUENCE [LARGE SCALE GENOMIC DNA]</scope>
    <source>
        <strain evidence="3">cv. OR44</strain>
    </source>
</reference>
<feature type="compositionally biased region" description="Polar residues" evidence="1">
    <location>
        <begin position="476"/>
        <end position="500"/>
    </location>
</feature>
<dbReference type="Gene3D" id="1.10.1670.10">
    <property type="entry name" value="Helix-hairpin-Helix base-excision DNA repair enzymes (C-terminal)"/>
    <property type="match status" value="1"/>
</dbReference>
<dbReference type="Gramene" id="OMERI01G13660.1">
    <property type="protein sequence ID" value="OMERI01G13660.1"/>
    <property type="gene ID" value="OMERI01G13660"/>
</dbReference>
<dbReference type="HOGENOM" id="CLU_000567_4_0_1"/>
<dbReference type="PANTHER" id="PTHR46213">
    <property type="entry name" value="TRANSCRIPTIONAL ACTIVATOR DEMETER"/>
    <property type="match status" value="1"/>
</dbReference>
<dbReference type="PANTHER" id="PTHR46213:SF12">
    <property type="entry name" value="HHH-GPD DOMAIN-CONTAINING PROTEIN"/>
    <property type="match status" value="1"/>
</dbReference>
<dbReference type="GO" id="GO:0035514">
    <property type="term" value="F:DNA demethylase activity"/>
    <property type="evidence" value="ECO:0007669"/>
    <property type="project" value="InterPro"/>
</dbReference>
<accession>A0A0E0C1Q4</accession>
<dbReference type="Proteomes" id="UP000008021">
    <property type="component" value="Chromosome 1"/>
</dbReference>